<dbReference type="PROSITE" id="PS50933">
    <property type="entry name" value="CHRD"/>
    <property type="match status" value="1"/>
</dbReference>
<dbReference type="STRING" id="1328313.DS2_06001"/>
<dbReference type="EMBL" id="ARZY01000008">
    <property type="protein sequence ID" value="EWH10820.1"/>
    <property type="molecule type" value="Genomic_DNA"/>
</dbReference>
<dbReference type="GO" id="GO:0005615">
    <property type="term" value="C:extracellular space"/>
    <property type="evidence" value="ECO:0007669"/>
    <property type="project" value="TreeGrafter"/>
</dbReference>
<keyword evidence="2" id="KW-1133">Transmembrane helix</keyword>
<comment type="caution">
    <text evidence="4">The sequence shown here is derived from an EMBL/GenBank/DDBJ whole genome shotgun (WGS) entry which is preliminary data.</text>
</comment>
<keyword evidence="2" id="KW-0812">Transmembrane</keyword>
<accession>W7QZN3</accession>
<feature type="transmembrane region" description="Helical" evidence="2">
    <location>
        <begin position="12"/>
        <end position="32"/>
    </location>
</feature>
<keyword evidence="5" id="KW-1185">Reference proteome</keyword>
<dbReference type="eggNOG" id="COG2931">
    <property type="taxonomic scope" value="Bacteria"/>
</dbReference>
<dbReference type="Pfam" id="PF07452">
    <property type="entry name" value="CHRD"/>
    <property type="match status" value="3"/>
</dbReference>
<feature type="domain" description="CHRD" evidence="3">
    <location>
        <begin position="284"/>
        <end position="406"/>
    </location>
</feature>
<keyword evidence="2" id="KW-0472">Membrane</keyword>
<evidence type="ECO:0000256" key="1">
    <source>
        <dbReference type="SAM" id="MobiDB-lite"/>
    </source>
</evidence>
<evidence type="ECO:0000313" key="5">
    <source>
        <dbReference type="Proteomes" id="UP000019276"/>
    </source>
</evidence>
<evidence type="ECO:0000259" key="3">
    <source>
        <dbReference type="PROSITE" id="PS50933"/>
    </source>
</evidence>
<sequence>MNATTNWQGIQWFRMLIAALFLSSLMACNISINTDDDDDDYPHHDEYIMLQVKLDGHQENPMVDTDAWGWGEIKVDEDEMMIKGMVTIHNLTPNAAHLHMGVAGTNGGVIVGLNQSNDSADIWELPDTSLTADELSAVLNGETYLNFHTSEHPNGEIRGQVLPHHIEIRHFKLMGMYEVPVVDTQAMGYGWVTVDHEMETLEVHVTTMDLDNATAAHIHEGYAGENGGVVQALTQDTNNMDHWWAMMDLDTNSSDLLHTGQLYVNVHSSDFASGELRGQITVGKTHVLYTELTGDQEVPAVTTDNMGLASLTVMEQDDGSADFALFVHTTVTDASMAHIHEGAAGTNGGAVFTLNFITDSLTDFSLMDSFSKDQLETLLDDEYYINVHSTTHASGELRGQLMPDDDDDHMGNNSSMY</sequence>
<gene>
    <name evidence="4" type="ORF">DS2_06001</name>
</gene>
<evidence type="ECO:0000256" key="2">
    <source>
        <dbReference type="SAM" id="Phobius"/>
    </source>
</evidence>
<dbReference type="AlphaFoldDB" id="W7QZN3"/>
<dbReference type="InterPro" id="IPR052278">
    <property type="entry name" value="Chordin-like_regulators"/>
</dbReference>
<feature type="region of interest" description="Disordered" evidence="1">
    <location>
        <begin position="396"/>
        <end position="417"/>
    </location>
</feature>
<dbReference type="OrthoDB" id="9783299at2"/>
<dbReference type="RefSeq" id="WP_051479659.1">
    <property type="nucleotide sequence ID" value="NZ_ARZY01000008.1"/>
</dbReference>
<name>W7QZN3_9ALTE</name>
<dbReference type="PANTHER" id="PTHR46526:SF1">
    <property type="entry name" value="CHORDIN"/>
    <property type="match status" value="1"/>
</dbReference>
<dbReference type="InterPro" id="IPR010895">
    <property type="entry name" value="CHRD"/>
</dbReference>
<dbReference type="SMART" id="SM00754">
    <property type="entry name" value="CHRD"/>
    <property type="match status" value="3"/>
</dbReference>
<evidence type="ECO:0000313" key="4">
    <source>
        <dbReference type="EMBL" id="EWH10820.1"/>
    </source>
</evidence>
<proteinExistence type="predicted"/>
<organism evidence="4 5">
    <name type="scientific">Catenovulum agarivorans DS-2</name>
    <dbReference type="NCBI Taxonomy" id="1328313"/>
    <lineage>
        <taxon>Bacteria</taxon>
        <taxon>Pseudomonadati</taxon>
        <taxon>Pseudomonadota</taxon>
        <taxon>Gammaproteobacteria</taxon>
        <taxon>Alteromonadales</taxon>
        <taxon>Alteromonadaceae</taxon>
        <taxon>Catenovulum</taxon>
    </lineage>
</organism>
<reference evidence="4 5" key="1">
    <citation type="journal article" date="2014" name="Genome Announc.">
        <title>Draft Genome Sequence of the Agar-Degrading Bacterium Catenovulum sp. Strain DS-2, Isolated from Intestines of Haliotis diversicolor.</title>
        <authorList>
            <person name="Shan D."/>
            <person name="Li X."/>
            <person name="Gu Z."/>
            <person name="Wei G."/>
            <person name="Gao Z."/>
            <person name="Shao Z."/>
        </authorList>
    </citation>
    <scope>NUCLEOTIDE SEQUENCE [LARGE SCALE GENOMIC DNA]</scope>
    <source>
        <strain evidence="4 5">DS-2</strain>
    </source>
</reference>
<dbReference type="PANTHER" id="PTHR46526">
    <property type="entry name" value="CHORDIN"/>
    <property type="match status" value="1"/>
</dbReference>
<dbReference type="GO" id="GO:0036122">
    <property type="term" value="F:BMP binding"/>
    <property type="evidence" value="ECO:0007669"/>
    <property type="project" value="TreeGrafter"/>
</dbReference>
<dbReference type="PATRIC" id="fig|1328313.3.peg.1231"/>
<protein>
    <recommendedName>
        <fullName evidence="3">CHRD domain-containing protein</fullName>
    </recommendedName>
</protein>
<dbReference type="Proteomes" id="UP000019276">
    <property type="component" value="Unassembled WGS sequence"/>
</dbReference>